<dbReference type="RefSeq" id="WP_090139971.1">
    <property type="nucleotide sequence ID" value="NZ_DAWECI010000039.1"/>
</dbReference>
<evidence type="ECO:0000256" key="2">
    <source>
        <dbReference type="SAM" id="Phobius"/>
    </source>
</evidence>
<feature type="domain" description="Rad50/SbcC-type AAA" evidence="3">
    <location>
        <begin position="5"/>
        <end position="330"/>
    </location>
</feature>
<dbReference type="Proteomes" id="UP001442364">
    <property type="component" value="Unassembled WGS sequence"/>
</dbReference>
<dbReference type="EMBL" id="JBBMER010000001">
    <property type="protein sequence ID" value="MEQ2378634.1"/>
    <property type="molecule type" value="Genomic_DNA"/>
</dbReference>
<protein>
    <submittedName>
        <fullName evidence="4">AAA family ATPase</fullName>
    </submittedName>
</protein>
<dbReference type="PANTHER" id="PTHR41259">
    <property type="entry name" value="DOUBLE-STRAND BREAK REPAIR RAD50 ATPASE, PUTATIVE-RELATED"/>
    <property type="match status" value="1"/>
</dbReference>
<feature type="transmembrane region" description="Helical" evidence="2">
    <location>
        <begin position="375"/>
        <end position="394"/>
    </location>
</feature>
<name>A0ABV1BUU2_9FIRM</name>
<keyword evidence="2" id="KW-0472">Membrane</keyword>
<feature type="coiled-coil region" evidence="1">
    <location>
        <begin position="198"/>
        <end position="235"/>
    </location>
</feature>
<dbReference type="Gene3D" id="3.40.50.300">
    <property type="entry name" value="P-loop containing nucleotide triphosphate hydrolases"/>
    <property type="match status" value="2"/>
</dbReference>
<proteinExistence type="predicted"/>
<keyword evidence="2" id="KW-1133">Transmembrane helix</keyword>
<reference evidence="4 5" key="1">
    <citation type="submission" date="2024-03" db="EMBL/GenBank/DDBJ databases">
        <title>Human intestinal bacterial collection.</title>
        <authorList>
            <person name="Pauvert C."/>
            <person name="Hitch T.C.A."/>
            <person name="Clavel T."/>
        </authorList>
    </citation>
    <scope>NUCLEOTIDE SEQUENCE [LARGE SCALE GENOMIC DNA]</scope>
    <source>
        <strain evidence="4 5">CLA-AA-H255</strain>
    </source>
</reference>
<dbReference type="Pfam" id="PF13476">
    <property type="entry name" value="AAA_23"/>
    <property type="match status" value="1"/>
</dbReference>
<keyword evidence="5" id="KW-1185">Reference proteome</keyword>
<feature type="transmembrane region" description="Helical" evidence="2">
    <location>
        <begin position="400"/>
        <end position="418"/>
    </location>
</feature>
<keyword evidence="2" id="KW-0812">Transmembrane</keyword>
<evidence type="ECO:0000313" key="4">
    <source>
        <dbReference type="EMBL" id="MEQ2378634.1"/>
    </source>
</evidence>
<dbReference type="SUPFAM" id="SSF52540">
    <property type="entry name" value="P-loop containing nucleoside triphosphate hydrolases"/>
    <property type="match status" value="1"/>
</dbReference>
<dbReference type="PANTHER" id="PTHR41259:SF1">
    <property type="entry name" value="DOUBLE-STRAND BREAK REPAIR RAD50 ATPASE, PUTATIVE-RELATED"/>
    <property type="match status" value="1"/>
</dbReference>
<feature type="coiled-coil region" evidence="1">
    <location>
        <begin position="568"/>
        <end position="661"/>
    </location>
</feature>
<sequence>MKLISLHIDNFGQFNNFDYVFEDGINQIVEENGWGKSTLAAFIKVMFFGFDNTSKRDDYVNEKRRFKPWQGGLYGGSLAFEIDNKQYTIYRTFEAKDKDDTFKLVDTITKLDSFDYTSDIGKEIFEIDSDSFEKTAYIFQNNCESGSTGDIAALLGCDAVDDVDVNNYDEVIGHMNDKINSLSPKRKTGQLYKMKEDIERLKAKLMGKNELEQALQQTISLITEQKKEYNRLDKEQTSVSDILDKASRRKDLLAFKEQYDIYNSQLAERYTAYKQYEEEYSKLPSVEKLSIQFSNLDELNKISIQLKHIELSSSEKERLDSLEEKLSNVTDKEIDYYMKAYNKMSSLYQDIKDTRAHLTANYEAVYDKPKKSSPAITIAAAIIGIILIAAGIIIPSLAVITFLLGIVCIMGGIAYGLVNKDRYKNNMRTYNIRNEQYDIIKEKLDTLTKQYNKLQHDIDEWISAIVPEHNIDDTYYELMQLSQQKKELSMLRDRELKYNKRLKEYNVTAIIGSINTFMSDYMEHTAIPDIQGFDNAINECISKLNSIRQRINYIEQYRKSYMDADNAFKRFRQNNVNYEQQLSMLRELDDMPDYDITELNAQLNNIRSGMELCSNTINEYNSRLNSKENELDELSSYESQLNGLEADYETLLANYNNLLKAKDYLEKARISYAKKYQAPVNAKFKEYFDIVSDNTDSNMYSFDIHNNLLKNEAGQYREIRFLSSGCKDLAGICMRFAFIDSMYKDKKPFIILDDPFVNMDTFSINNAHRLIEKLAKKYQILYFTCHNSRTMK</sequence>
<accession>A0ABV1BUU2</accession>
<evidence type="ECO:0000256" key="1">
    <source>
        <dbReference type="SAM" id="Coils"/>
    </source>
</evidence>
<dbReference type="InterPro" id="IPR038729">
    <property type="entry name" value="Rad50/SbcC_AAA"/>
</dbReference>
<keyword evidence="1" id="KW-0175">Coiled coil</keyword>
<organism evidence="4 5">
    <name type="scientific">[Lactobacillus] rogosae</name>
    <dbReference type="NCBI Taxonomy" id="706562"/>
    <lineage>
        <taxon>Bacteria</taxon>
        <taxon>Bacillati</taxon>
        <taxon>Bacillota</taxon>
        <taxon>Clostridia</taxon>
        <taxon>Lachnospirales</taxon>
        <taxon>Lachnospiraceae</taxon>
        <taxon>Lachnospira</taxon>
    </lineage>
</organism>
<comment type="caution">
    <text evidence="4">The sequence shown here is derived from an EMBL/GenBank/DDBJ whole genome shotgun (WGS) entry which is preliminary data.</text>
</comment>
<gene>
    <name evidence="4" type="ORF">WMO14_01860</name>
</gene>
<feature type="coiled-coil region" evidence="1">
    <location>
        <begin position="437"/>
        <end position="464"/>
    </location>
</feature>
<evidence type="ECO:0000259" key="3">
    <source>
        <dbReference type="Pfam" id="PF13476"/>
    </source>
</evidence>
<dbReference type="InterPro" id="IPR027417">
    <property type="entry name" value="P-loop_NTPase"/>
</dbReference>
<evidence type="ECO:0000313" key="5">
    <source>
        <dbReference type="Proteomes" id="UP001442364"/>
    </source>
</evidence>